<keyword evidence="1" id="KW-1133">Transmembrane helix</keyword>
<organism evidence="2 3">
    <name type="scientific">Paralysiella testudinis</name>
    <dbReference type="NCBI Taxonomy" id="2809020"/>
    <lineage>
        <taxon>Bacteria</taxon>
        <taxon>Pseudomonadati</taxon>
        <taxon>Pseudomonadota</taxon>
        <taxon>Betaproteobacteria</taxon>
        <taxon>Neisseriales</taxon>
        <taxon>Neisseriaceae</taxon>
        <taxon>Paralysiella</taxon>
    </lineage>
</organism>
<evidence type="ECO:0000313" key="2">
    <source>
        <dbReference type="EMBL" id="QRQ81041.1"/>
    </source>
</evidence>
<dbReference type="InterPro" id="IPR009883">
    <property type="entry name" value="YgfX"/>
</dbReference>
<evidence type="ECO:0008006" key="4">
    <source>
        <dbReference type="Google" id="ProtNLM"/>
    </source>
</evidence>
<proteinExistence type="predicted"/>
<dbReference type="Pfam" id="PF07254">
    <property type="entry name" value="Cpta_toxin"/>
    <property type="match status" value="1"/>
</dbReference>
<gene>
    <name evidence="2" type="ORF">JQU52_09900</name>
</gene>
<protein>
    <recommendedName>
        <fullName evidence="4">Toxin CptA</fullName>
    </recommendedName>
</protein>
<reference evidence="2" key="1">
    <citation type="submission" date="2021-02" db="EMBL/GenBank/DDBJ databases">
        <title>Neisseriaceae sp. 26B isolated from the cloaca of a Common Toad-headed Turtle (Mesoclemmys nasuta).</title>
        <authorList>
            <person name="Spergser J."/>
            <person name="Busse H.-J."/>
        </authorList>
    </citation>
    <scope>NUCLEOTIDE SEQUENCE</scope>
    <source>
        <strain evidence="2">26B</strain>
    </source>
</reference>
<feature type="transmembrane region" description="Helical" evidence="1">
    <location>
        <begin position="12"/>
        <end position="30"/>
    </location>
</feature>
<evidence type="ECO:0000313" key="3">
    <source>
        <dbReference type="Proteomes" id="UP000653156"/>
    </source>
</evidence>
<dbReference type="EMBL" id="CP069798">
    <property type="protein sequence ID" value="QRQ81041.1"/>
    <property type="molecule type" value="Genomic_DNA"/>
</dbReference>
<evidence type="ECO:0000256" key="1">
    <source>
        <dbReference type="SAM" id="Phobius"/>
    </source>
</evidence>
<dbReference type="RefSeq" id="WP_230338326.1">
    <property type="nucleotide sequence ID" value="NZ_CP069798.1"/>
</dbReference>
<keyword evidence="1" id="KW-0812">Transmembrane</keyword>
<dbReference type="KEGG" id="ptes:JQU52_09900"/>
<sequence>MQAFQTALRPSRYWCAANLVAHGAAGWLAWIYFYGWPRGLLCIGLLCSLLWAWHQQCCRHADTVLRIDVDAHGRAAVLTGNGVAYAATLQPGSLVLRYALVLHWDIGNRRLRHWVSADMTDAEAFRRLKVWARWAQEPPEAA</sequence>
<accession>A0A892ZDC0</accession>
<keyword evidence="3" id="KW-1185">Reference proteome</keyword>
<keyword evidence="1" id="KW-0472">Membrane</keyword>
<dbReference type="AlphaFoldDB" id="A0A892ZDC0"/>
<dbReference type="Proteomes" id="UP000653156">
    <property type="component" value="Chromosome"/>
</dbReference>
<name>A0A892ZDC0_9NEIS</name>